<protein>
    <submittedName>
        <fullName evidence="2">Rrf2 family transcriptional regulator</fullName>
    </submittedName>
</protein>
<dbReference type="RefSeq" id="WP_012548017.1">
    <property type="nucleotide sequence ID" value="NZ_VTFL01000004.1"/>
</dbReference>
<dbReference type="PANTHER" id="PTHR33221">
    <property type="entry name" value="WINGED HELIX-TURN-HELIX TRANSCRIPTIONAL REGULATOR, RRF2 FAMILY"/>
    <property type="match status" value="1"/>
</dbReference>
<dbReference type="Gene3D" id="1.10.10.10">
    <property type="entry name" value="Winged helix-like DNA-binding domain superfamily/Winged helix DNA-binding domain"/>
    <property type="match status" value="1"/>
</dbReference>
<dbReference type="OMA" id="RCMTHDL"/>
<dbReference type="FunFam" id="1.10.10.10:FF:000735">
    <property type="entry name" value="Rrf2 family transcriptional regulator"/>
    <property type="match status" value="1"/>
</dbReference>
<dbReference type="GO" id="GO:0005829">
    <property type="term" value="C:cytosol"/>
    <property type="evidence" value="ECO:0007669"/>
    <property type="project" value="TreeGrafter"/>
</dbReference>
<dbReference type="InterPro" id="IPR036388">
    <property type="entry name" value="WH-like_DNA-bd_sf"/>
</dbReference>
<organism evidence="2">
    <name type="scientific">Dictyoglomus thermophilum</name>
    <dbReference type="NCBI Taxonomy" id="14"/>
    <lineage>
        <taxon>Bacteria</taxon>
        <taxon>Pseudomonadati</taxon>
        <taxon>Dictyoglomota</taxon>
        <taxon>Dictyoglomia</taxon>
        <taxon>Dictyoglomales</taxon>
        <taxon>Dictyoglomaceae</taxon>
        <taxon>Dictyoglomus</taxon>
    </lineage>
</organism>
<dbReference type="PANTHER" id="PTHR33221:SF5">
    <property type="entry name" value="HTH-TYPE TRANSCRIPTIONAL REGULATOR ISCR"/>
    <property type="match status" value="1"/>
</dbReference>
<dbReference type="EMBL" id="DTDV01000007">
    <property type="protein sequence ID" value="HGK23337.1"/>
    <property type="molecule type" value="Genomic_DNA"/>
</dbReference>
<accession>A0A7C3KSF0</accession>
<dbReference type="PROSITE" id="PS51197">
    <property type="entry name" value="HTH_RRF2_2"/>
    <property type="match status" value="1"/>
</dbReference>
<gene>
    <name evidence="2" type="ORF">ENU78_02635</name>
</gene>
<name>A0A7C3KSF0_DICTH</name>
<evidence type="ECO:0000256" key="1">
    <source>
        <dbReference type="ARBA" id="ARBA00023125"/>
    </source>
</evidence>
<dbReference type="InterPro" id="IPR000944">
    <property type="entry name" value="Tscrpt_reg_Rrf2"/>
</dbReference>
<dbReference type="Pfam" id="PF02082">
    <property type="entry name" value="Rrf2"/>
    <property type="match status" value="1"/>
</dbReference>
<dbReference type="GO" id="GO:0003700">
    <property type="term" value="F:DNA-binding transcription factor activity"/>
    <property type="evidence" value="ECO:0007669"/>
    <property type="project" value="TreeGrafter"/>
</dbReference>
<dbReference type="GO" id="GO:0003677">
    <property type="term" value="F:DNA binding"/>
    <property type="evidence" value="ECO:0007669"/>
    <property type="project" value="UniProtKB-KW"/>
</dbReference>
<dbReference type="InterPro" id="IPR036390">
    <property type="entry name" value="WH_DNA-bd_sf"/>
</dbReference>
<evidence type="ECO:0000313" key="2">
    <source>
        <dbReference type="EMBL" id="HGK23337.1"/>
    </source>
</evidence>
<dbReference type="AlphaFoldDB" id="A0A7C3KSF0"/>
<sequence length="144" mass="16681">MFRVSAKLEYGLRAMIYLGENYPHEKVTLSQISQKENISREFLAQLMSDLRRANLIESYKGITGGYTLTKPPKEITLKEIFEALEGPIQIIDCIHLENKCERENTCYSKSVWRFIEKKIIDLLGKLTLEDLINGTIRKEEVLTL</sequence>
<dbReference type="SUPFAM" id="SSF46785">
    <property type="entry name" value="Winged helix' DNA-binding domain"/>
    <property type="match status" value="1"/>
</dbReference>
<proteinExistence type="predicted"/>
<dbReference type="NCBIfam" id="TIGR00738">
    <property type="entry name" value="rrf2_super"/>
    <property type="match status" value="1"/>
</dbReference>
<comment type="caution">
    <text evidence="2">The sequence shown here is derived from an EMBL/GenBank/DDBJ whole genome shotgun (WGS) entry which is preliminary data.</text>
</comment>
<reference evidence="2" key="1">
    <citation type="journal article" date="2020" name="mSystems">
        <title>Genome- and Community-Level Interaction Insights into Carbon Utilization and Element Cycling Functions of Hydrothermarchaeota in Hydrothermal Sediment.</title>
        <authorList>
            <person name="Zhou Z."/>
            <person name="Liu Y."/>
            <person name="Xu W."/>
            <person name="Pan J."/>
            <person name="Luo Z.H."/>
            <person name="Li M."/>
        </authorList>
    </citation>
    <scope>NUCLEOTIDE SEQUENCE [LARGE SCALE GENOMIC DNA]</scope>
    <source>
        <strain evidence="2">SpSt-70</strain>
    </source>
</reference>
<keyword evidence="1" id="KW-0238">DNA-binding</keyword>